<comment type="caution">
    <text evidence="7">The sequence shown here is derived from an EMBL/GenBank/DDBJ whole genome shotgun (WGS) entry which is preliminary data.</text>
</comment>
<feature type="transmembrane region" description="Helical" evidence="5">
    <location>
        <begin position="329"/>
        <end position="346"/>
    </location>
</feature>
<dbReference type="GO" id="GO:0016020">
    <property type="term" value="C:membrane"/>
    <property type="evidence" value="ECO:0007669"/>
    <property type="project" value="UniProtKB-SubCell"/>
</dbReference>
<dbReference type="EMBL" id="JAPDOD010000002">
    <property type="protein sequence ID" value="MDA0159593.1"/>
    <property type="molecule type" value="Genomic_DNA"/>
</dbReference>
<evidence type="ECO:0000256" key="1">
    <source>
        <dbReference type="ARBA" id="ARBA00004141"/>
    </source>
</evidence>
<feature type="transmembrane region" description="Helical" evidence="5">
    <location>
        <begin position="381"/>
        <end position="401"/>
    </location>
</feature>
<feature type="transmembrane region" description="Helical" evidence="5">
    <location>
        <begin position="44"/>
        <end position="62"/>
    </location>
</feature>
<dbReference type="Pfam" id="PF04932">
    <property type="entry name" value="Wzy_C"/>
    <property type="match status" value="1"/>
</dbReference>
<dbReference type="Gene3D" id="1.25.40.10">
    <property type="entry name" value="Tetratricopeptide repeat domain"/>
    <property type="match status" value="1"/>
</dbReference>
<organism evidence="7 8">
    <name type="scientific">Solirubrobacter ginsenosidimutans</name>
    <dbReference type="NCBI Taxonomy" id="490573"/>
    <lineage>
        <taxon>Bacteria</taxon>
        <taxon>Bacillati</taxon>
        <taxon>Actinomycetota</taxon>
        <taxon>Thermoleophilia</taxon>
        <taxon>Solirubrobacterales</taxon>
        <taxon>Solirubrobacteraceae</taxon>
        <taxon>Solirubrobacter</taxon>
    </lineage>
</organism>
<accession>A0A9X3MTU4</accession>
<evidence type="ECO:0000256" key="4">
    <source>
        <dbReference type="ARBA" id="ARBA00023136"/>
    </source>
</evidence>
<gene>
    <name evidence="7" type="ORF">OM076_04900</name>
</gene>
<dbReference type="PANTHER" id="PTHR37422:SF13">
    <property type="entry name" value="LIPOPOLYSACCHARIDE BIOSYNTHESIS PROTEIN PA4999-RELATED"/>
    <property type="match status" value="1"/>
</dbReference>
<name>A0A9X3MTU4_9ACTN</name>
<feature type="transmembrane region" description="Helical" evidence="5">
    <location>
        <begin position="93"/>
        <end position="109"/>
    </location>
</feature>
<evidence type="ECO:0000313" key="8">
    <source>
        <dbReference type="Proteomes" id="UP001149140"/>
    </source>
</evidence>
<dbReference type="SUPFAM" id="SSF48452">
    <property type="entry name" value="TPR-like"/>
    <property type="match status" value="1"/>
</dbReference>
<comment type="subcellular location">
    <subcellularLocation>
        <location evidence="1">Membrane</location>
        <topology evidence="1">Multi-pass membrane protein</topology>
    </subcellularLocation>
</comment>
<keyword evidence="8" id="KW-1185">Reference proteome</keyword>
<dbReference type="InterPro" id="IPR051533">
    <property type="entry name" value="WaaL-like"/>
</dbReference>
<feature type="transmembrane region" description="Helical" evidence="5">
    <location>
        <begin position="192"/>
        <end position="211"/>
    </location>
</feature>
<evidence type="ECO:0000313" key="7">
    <source>
        <dbReference type="EMBL" id="MDA0159593.1"/>
    </source>
</evidence>
<keyword evidence="3 5" id="KW-1133">Transmembrane helix</keyword>
<evidence type="ECO:0000256" key="5">
    <source>
        <dbReference type="SAM" id="Phobius"/>
    </source>
</evidence>
<evidence type="ECO:0000256" key="2">
    <source>
        <dbReference type="ARBA" id="ARBA00022692"/>
    </source>
</evidence>
<evidence type="ECO:0000259" key="6">
    <source>
        <dbReference type="Pfam" id="PF04932"/>
    </source>
</evidence>
<dbReference type="PANTHER" id="PTHR37422">
    <property type="entry name" value="TEICHURONIC ACID BIOSYNTHESIS PROTEIN TUAE"/>
    <property type="match status" value="1"/>
</dbReference>
<feature type="transmembrane region" description="Helical" evidence="5">
    <location>
        <begin position="301"/>
        <end position="322"/>
    </location>
</feature>
<reference evidence="7" key="1">
    <citation type="submission" date="2022-10" db="EMBL/GenBank/DDBJ databases">
        <title>The WGS of Solirubrobacter ginsenosidimutans DSM 21036.</title>
        <authorList>
            <person name="Jiang Z."/>
        </authorList>
    </citation>
    <scope>NUCLEOTIDE SEQUENCE</scope>
    <source>
        <strain evidence="7">DSM 21036</strain>
    </source>
</reference>
<dbReference type="InterPro" id="IPR007016">
    <property type="entry name" value="O-antigen_ligase-rel_domated"/>
</dbReference>
<keyword evidence="7" id="KW-0436">Ligase</keyword>
<keyword evidence="2 5" id="KW-0812">Transmembrane</keyword>
<feature type="transmembrane region" description="Helical" evidence="5">
    <location>
        <begin position="114"/>
        <end position="133"/>
    </location>
</feature>
<feature type="transmembrane region" description="Helical" evidence="5">
    <location>
        <begin position="352"/>
        <end position="369"/>
    </location>
</feature>
<proteinExistence type="predicted"/>
<dbReference type="Proteomes" id="UP001149140">
    <property type="component" value="Unassembled WGS sequence"/>
</dbReference>
<feature type="transmembrane region" description="Helical" evidence="5">
    <location>
        <begin position="153"/>
        <end position="172"/>
    </location>
</feature>
<feature type="domain" description="O-antigen ligase-related" evidence="6">
    <location>
        <begin position="154"/>
        <end position="308"/>
    </location>
</feature>
<keyword evidence="4 5" id="KW-0472">Membrane</keyword>
<sequence>MLRWTASAFAAIALAGLVTRLLPETFPISAGFLPERVSFPLTYWNAMGIACAVGALLTLHLTSSGREPVVVRVVAAALLPVFAVTLYLTFSRGAIWVLPIGLVLYVLLAQPRGIVTGLAAGGIPAAVATKIAYGNELLARADYDSSAAAAAQGRHVALVVLVCALVAAGLRFAALPVDRRIERIEFPREARWLLAGGVVVALLVGAALANAPRRISDARATFTQGQYMEYSSDLRTRLTSAVDNGRIDNWRIALDGFKANPFHGTGAGTYRITWDRHRPPPPVKVNDGHSLYLETMSEMGVVGLLLLLTALGTILIGGVLRLGGPERHAYGAFVAAGTMLLIHAGIDWDWEMPALFVWLFGAGGVALASRQPRLGEMGRMPRVIAALAVLVLGMTPALFAYSQPPLDRAVSEFAVRNCDAAINDALTATERFGTRPEPWQVLGYCDARLGQYALARRAMDAARSRDPNNWQYAYGQAIVYGVSGLDPRPFAREALRLNPLDPDAVALVKNLAAAKTAAARRDVTVTATIPQG</sequence>
<protein>
    <submittedName>
        <fullName evidence="7">O-antigen ligase family protein</fullName>
    </submittedName>
</protein>
<feature type="transmembrane region" description="Helical" evidence="5">
    <location>
        <begin position="69"/>
        <end position="87"/>
    </location>
</feature>
<dbReference type="GO" id="GO:0016874">
    <property type="term" value="F:ligase activity"/>
    <property type="evidence" value="ECO:0007669"/>
    <property type="project" value="UniProtKB-KW"/>
</dbReference>
<dbReference type="AlphaFoldDB" id="A0A9X3MTU4"/>
<evidence type="ECO:0000256" key="3">
    <source>
        <dbReference type="ARBA" id="ARBA00022989"/>
    </source>
</evidence>
<dbReference type="InterPro" id="IPR011990">
    <property type="entry name" value="TPR-like_helical_dom_sf"/>
</dbReference>
<dbReference type="RefSeq" id="WP_270038335.1">
    <property type="nucleotide sequence ID" value="NZ_JAPDOD010000002.1"/>
</dbReference>